<evidence type="ECO:0000313" key="2">
    <source>
        <dbReference type="EMBL" id="VIP00074.1"/>
    </source>
</evidence>
<protein>
    <submittedName>
        <fullName evidence="2 4">Uncharacterized protein</fullName>
    </submittedName>
</protein>
<sequence>MEVVELVALNKRYRENNSPSERDGEYEQRRRNADNRI</sequence>
<evidence type="ECO:0000313" key="3">
    <source>
        <dbReference type="Proteomes" id="UP000006672"/>
    </source>
</evidence>
<feature type="region of interest" description="Disordered" evidence="1">
    <location>
        <begin position="14"/>
        <end position="37"/>
    </location>
</feature>
<dbReference type="GeneID" id="6099935"/>
<accession>A0A5S6PF93</accession>
<dbReference type="EMBL" id="CAAKNF010000011">
    <property type="protein sequence ID" value="VIP00074.1"/>
    <property type="molecule type" value="Genomic_DNA"/>
</dbReference>
<dbReference type="CTD" id="6099935"/>
<gene>
    <name evidence="2 4" type="primary">Bm18144</name>
    <name evidence="2" type="ORF">BM_BM18144</name>
</gene>
<dbReference type="AlphaFoldDB" id="A0A4E9FS05"/>
<reference evidence="4" key="3">
    <citation type="submission" date="2019-12" db="UniProtKB">
        <authorList>
            <consortium name="WormBaseParasite"/>
        </authorList>
    </citation>
    <scope>IDENTIFICATION</scope>
</reference>
<dbReference type="Proteomes" id="UP000006672">
    <property type="component" value="Unassembled WGS sequence"/>
</dbReference>
<dbReference type="WBParaSite" id="Bm18144.1">
    <property type="protein sequence ID" value="Bm18144.1"/>
    <property type="gene ID" value="WBGene00269284"/>
</dbReference>
<evidence type="ECO:0000313" key="4">
    <source>
        <dbReference type="WBParaSite" id="Bm18144.1"/>
    </source>
</evidence>
<reference evidence="2" key="2">
    <citation type="submission" date="2019-04" db="EMBL/GenBank/DDBJ databases">
        <authorList>
            <person name="Howe K."/>
            <person name="Paulini M."/>
            <person name="Williams G."/>
        </authorList>
    </citation>
    <scope>NUCLEOTIDE SEQUENCE [LARGE SCALE GENOMIC DNA]</scope>
    <source>
        <strain evidence="2">FR3</strain>
    </source>
</reference>
<keyword evidence="3" id="KW-1185">Reference proteome</keyword>
<evidence type="ECO:0000256" key="1">
    <source>
        <dbReference type="SAM" id="MobiDB-lite"/>
    </source>
</evidence>
<reference evidence="3" key="1">
    <citation type="journal article" date="2007" name="Science">
        <title>Draft genome of the filarial nematode parasite Brugia malayi.</title>
        <authorList>
            <person name="Ghedin E."/>
            <person name="Wang S."/>
            <person name="Spiro D."/>
            <person name="Caler E."/>
            <person name="Zhao Q."/>
            <person name="Crabtree J."/>
            <person name="Allen J.E."/>
            <person name="Delcher A.L."/>
            <person name="Guiliano D.B."/>
            <person name="Miranda-Saavedra D."/>
            <person name="Angiuoli S.V."/>
            <person name="Creasy T."/>
            <person name="Amedeo P."/>
            <person name="Haas B."/>
            <person name="El-Sayed N.M."/>
            <person name="Wortman J.R."/>
            <person name="Feldblyum T."/>
            <person name="Tallon L."/>
            <person name="Schatz M."/>
            <person name="Shumway M."/>
            <person name="Koo H."/>
            <person name="Salzberg S.L."/>
            <person name="Schobel S."/>
            <person name="Pertea M."/>
            <person name="Pop M."/>
            <person name="White O."/>
            <person name="Barton G.J."/>
            <person name="Carlow C.K."/>
            <person name="Crawford M.J."/>
            <person name="Daub J."/>
            <person name="Dimmic M.W."/>
            <person name="Estes C.F."/>
            <person name="Foster J.M."/>
            <person name="Ganatra M."/>
            <person name="Gregory W.F."/>
            <person name="Johnson N.M."/>
            <person name="Jin J."/>
            <person name="Komuniecki R."/>
            <person name="Korf I."/>
            <person name="Kumar S."/>
            <person name="Laney S."/>
            <person name="Li B.W."/>
            <person name="Li W."/>
            <person name="Lindblom T.H."/>
            <person name="Lustigman S."/>
            <person name="Ma D."/>
            <person name="Maina C.V."/>
            <person name="Martin D.M."/>
            <person name="McCarter J.P."/>
            <person name="McReynolds L."/>
            <person name="Mitreva M."/>
            <person name="Nutman T.B."/>
            <person name="Parkinson J."/>
            <person name="Peregrin-Alvarez J.M."/>
            <person name="Poole C."/>
            <person name="Ren Q."/>
            <person name="Saunders L."/>
            <person name="Sluder A.E."/>
            <person name="Smith K."/>
            <person name="Stanke M."/>
            <person name="Unnasch T.R."/>
            <person name="Ware J."/>
            <person name="Wei A.D."/>
            <person name="Weil G."/>
            <person name="Williams D.J."/>
            <person name="Zhang Y."/>
            <person name="Williams S.A."/>
            <person name="Fraser-Liggett C."/>
            <person name="Slatko B."/>
            <person name="Blaxter M.L."/>
            <person name="Scott A.L."/>
        </authorList>
    </citation>
    <scope>NUCLEOTIDE SEQUENCE</scope>
    <source>
        <strain evidence="3">FR3</strain>
    </source>
</reference>
<name>A0A4E9FS05_BRUMA</name>
<dbReference type="RefSeq" id="XP_001896491.2">
    <property type="nucleotide sequence ID" value="XM_001896456.2"/>
</dbReference>
<accession>A0A4E9FS05</accession>
<proteinExistence type="predicted"/>
<dbReference type="KEGG" id="bmy:BM_BM18144"/>
<organism evidence="2">
    <name type="scientific">Brugia malayi</name>
    <name type="common">Filarial nematode worm</name>
    <dbReference type="NCBI Taxonomy" id="6279"/>
    <lineage>
        <taxon>Eukaryota</taxon>
        <taxon>Metazoa</taxon>
        <taxon>Ecdysozoa</taxon>
        <taxon>Nematoda</taxon>
        <taxon>Chromadorea</taxon>
        <taxon>Rhabditida</taxon>
        <taxon>Spirurina</taxon>
        <taxon>Spiruromorpha</taxon>
        <taxon>Filarioidea</taxon>
        <taxon>Onchocercidae</taxon>
        <taxon>Brugia</taxon>
    </lineage>
</organism>